<gene>
    <name evidence="3" type="ORF">CLV91_2070</name>
</gene>
<dbReference type="OrthoDB" id="9800666at2"/>
<dbReference type="GO" id="GO:0050839">
    <property type="term" value="F:cell adhesion molecule binding"/>
    <property type="evidence" value="ECO:0007669"/>
    <property type="project" value="TreeGrafter"/>
</dbReference>
<dbReference type="EMBL" id="RBIQ01000008">
    <property type="protein sequence ID" value="RKR13353.1"/>
    <property type="molecule type" value="Genomic_DNA"/>
</dbReference>
<feature type="domain" description="FAS1" evidence="2">
    <location>
        <begin position="39"/>
        <end position="181"/>
    </location>
</feature>
<dbReference type="InterPro" id="IPR000782">
    <property type="entry name" value="FAS1_domain"/>
</dbReference>
<evidence type="ECO:0000259" key="2">
    <source>
        <dbReference type="PROSITE" id="PS50213"/>
    </source>
</evidence>
<dbReference type="GO" id="GO:0031012">
    <property type="term" value="C:extracellular matrix"/>
    <property type="evidence" value="ECO:0007669"/>
    <property type="project" value="TreeGrafter"/>
</dbReference>
<reference evidence="3 4" key="1">
    <citation type="submission" date="2018-10" db="EMBL/GenBank/DDBJ databases">
        <title>Genomic Encyclopedia of Archaeal and Bacterial Type Strains, Phase II (KMG-II): from individual species to whole genera.</title>
        <authorList>
            <person name="Goeker M."/>
        </authorList>
    </citation>
    <scope>NUCLEOTIDE SEQUENCE [LARGE SCALE GENOMIC DNA]</scope>
    <source>
        <strain evidence="3 4">DSM 25230</strain>
    </source>
</reference>
<dbReference type="InterPro" id="IPR050904">
    <property type="entry name" value="Adhesion/Biosynth-related"/>
</dbReference>
<feature type="chain" id="PRO_5019869405" evidence="1">
    <location>
        <begin position="22"/>
        <end position="186"/>
    </location>
</feature>
<evidence type="ECO:0000313" key="3">
    <source>
        <dbReference type="EMBL" id="RKR13353.1"/>
    </source>
</evidence>
<dbReference type="Pfam" id="PF02469">
    <property type="entry name" value="Fasciclin"/>
    <property type="match status" value="1"/>
</dbReference>
<feature type="signal peptide" evidence="1">
    <location>
        <begin position="1"/>
        <end position="21"/>
    </location>
</feature>
<dbReference type="PANTHER" id="PTHR10900">
    <property type="entry name" value="PERIOSTIN-RELATED"/>
    <property type="match status" value="1"/>
</dbReference>
<dbReference type="InterPro" id="IPR036378">
    <property type="entry name" value="FAS1_dom_sf"/>
</dbReference>
<dbReference type="Gene3D" id="2.30.180.10">
    <property type="entry name" value="FAS1 domain"/>
    <property type="match status" value="1"/>
</dbReference>
<dbReference type="AlphaFoldDB" id="A0A495EA11"/>
<evidence type="ECO:0000256" key="1">
    <source>
        <dbReference type="SAM" id="SignalP"/>
    </source>
</evidence>
<dbReference type="Proteomes" id="UP000269412">
    <property type="component" value="Unassembled WGS sequence"/>
</dbReference>
<proteinExistence type="predicted"/>
<dbReference type="SMART" id="SM00554">
    <property type="entry name" value="FAS1"/>
    <property type="match status" value="1"/>
</dbReference>
<dbReference type="GO" id="GO:0005615">
    <property type="term" value="C:extracellular space"/>
    <property type="evidence" value="ECO:0007669"/>
    <property type="project" value="TreeGrafter"/>
</dbReference>
<name>A0A495EA11_9FLAO</name>
<dbReference type="SUPFAM" id="SSF82153">
    <property type="entry name" value="FAS1 domain"/>
    <property type="match status" value="1"/>
</dbReference>
<dbReference type="GO" id="GO:0030198">
    <property type="term" value="P:extracellular matrix organization"/>
    <property type="evidence" value="ECO:0007669"/>
    <property type="project" value="TreeGrafter"/>
</dbReference>
<organism evidence="3 4">
    <name type="scientific">Maribacter vaceletii</name>
    <dbReference type="NCBI Taxonomy" id="1206816"/>
    <lineage>
        <taxon>Bacteria</taxon>
        <taxon>Pseudomonadati</taxon>
        <taxon>Bacteroidota</taxon>
        <taxon>Flavobacteriia</taxon>
        <taxon>Flavobacteriales</taxon>
        <taxon>Flavobacteriaceae</taxon>
        <taxon>Maribacter</taxon>
    </lineage>
</organism>
<accession>A0A495EA11</accession>
<dbReference type="PANTHER" id="PTHR10900:SF77">
    <property type="entry name" value="FI19380P1"/>
    <property type="match status" value="1"/>
</dbReference>
<comment type="caution">
    <text evidence="3">The sequence shown here is derived from an EMBL/GenBank/DDBJ whole genome shotgun (WGS) entry which is preliminary data.</text>
</comment>
<sequence length="186" mass="20014">MSNKVSLLIAVLLLIPTLCIAQTVTTPAKKNKALQMNPEYSISKNTGSSKKHSTLMAVIKAADLEEILNFDGPFTVFAPSNIAFSTATDIDFLLDPTHKKEVYSLLTHHIVAGNLTASKILKAMCRGNGIASFTTILGNKLIAKMNGIDIVLTDEFGNTAKITNADANQCNGVIHEIDSVFLPNKI</sequence>
<keyword evidence="4" id="KW-1185">Reference proteome</keyword>
<keyword evidence="1" id="KW-0732">Signal</keyword>
<dbReference type="RefSeq" id="WP_121067345.1">
    <property type="nucleotide sequence ID" value="NZ_RBIQ01000008.1"/>
</dbReference>
<dbReference type="GO" id="GO:0007155">
    <property type="term" value="P:cell adhesion"/>
    <property type="evidence" value="ECO:0007669"/>
    <property type="project" value="TreeGrafter"/>
</dbReference>
<protein>
    <submittedName>
        <fullName evidence="3">Putative surface protein with fasciclin (FAS1) repeats</fullName>
    </submittedName>
</protein>
<evidence type="ECO:0000313" key="4">
    <source>
        <dbReference type="Proteomes" id="UP000269412"/>
    </source>
</evidence>
<dbReference type="PROSITE" id="PS50213">
    <property type="entry name" value="FAS1"/>
    <property type="match status" value="1"/>
</dbReference>